<evidence type="ECO:0000256" key="2">
    <source>
        <dbReference type="ARBA" id="ARBA00022475"/>
    </source>
</evidence>
<dbReference type="EMBL" id="JAAMPA010000003">
    <property type="protein sequence ID" value="NIH69905.1"/>
    <property type="molecule type" value="Genomic_DNA"/>
</dbReference>
<evidence type="ECO:0000256" key="3">
    <source>
        <dbReference type="ARBA" id="ARBA00022692"/>
    </source>
</evidence>
<evidence type="ECO:0000313" key="12">
    <source>
        <dbReference type="Proteomes" id="UP000648663"/>
    </source>
</evidence>
<dbReference type="EMBL" id="BMMI01000009">
    <property type="protein sequence ID" value="GGL80699.1"/>
    <property type="molecule type" value="Genomic_DNA"/>
</dbReference>
<dbReference type="CDD" id="cd06173">
    <property type="entry name" value="MFS_MefA_like"/>
    <property type="match status" value="1"/>
</dbReference>
<accession>A0A846LW05</accession>
<keyword evidence="3 7" id="KW-0812">Transmembrane</keyword>
<feature type="transmembrane region" description="Helical" evidence="7">
    <location>
        <begin position="328"/>
        <end position="350"/>
    </location>
</feature>
<dbReference type="InterPro" id="IPR020846">
    <property type="entry name" value="MFS_dom"/>
</dbReference>
<evidence type="ECO:0000313" key="9">
    <source>
        <dbReference type="EMBL" id="GGL80699.1"/>
    </source>
</evidence>
<reference evidence="12" key="2">
    <citation type="journal article" date="2019" name="Int. J. Syst. Evol. Microbiol.">
        <title>The Global Catalogue of Microorganisms (GCM) 10K type strain sequencing project: providing services to taxonomists for standard genome sequencing and annotation.</title>
        <authorList>
            <consortium name="The Broad Institute Genomics Platform"/>
            <consortium name="The Broad Institute Genome Sequencing Center for Infectious Disease"/>
            <person name="Wu L."/>
            <person name="Ma J."/>
        </authorList>
    </citation>
    <scope>NUCLEOTIDE SEQUENCE [LARGE SCALE GENOMIC DNA]</scope>
    <source>
        <strain evidence="12">CGMCC 4.5581</strain>
    </source>
</reference>
<feature type="transmembrane region" description="Helical" evidence="7">
    <location>
        <begin position="393"/>
        <end position="416"/>
    </location>
</feature>
<feature type="transmembrane region" description="Helical" evidence="7">
    <location>
        <begin position="86"/>
        <end position="108"/>
    </location>
</feature>
<keyword evidence="4 7" id="KW-1133">Transmembrane helix</keyword>
<feature type="transmembrane region" description="Helical" evidence="7">
    <location>
        <begin position="175"/>
        <end position="202"/>
    </location>
</feature>
<dbReference type="Proteomes" id="UP000552836">
    <property type="component" value="Unassembled WGS sequence"/>
</dbReference>
<dbReference type="Gene3D" id="1.20.1250.20">
    <property type="entry name" value="MFS general substrate transporter like domains"/>
    <property type="match status" value="2"/>
</dbReference>
<feature type="transmembrane region" description="Helical" evidence="7">
    <location>
        <begin position="208"/>
        <end position="226"/>
    </location>
</feature>
<sequence>MHHRPATLPRHGTGTSGDRRPRRQGTLLSRPRPRAGRGTSRPATYGQVFAVAEFRPLFGSYLLSTIGDELARVALTVLVYQRTQSALLSAITFGISYLPWILGGPVLAALADRLPRHRVLITSDVVRAVLVAGMAVPGMPLPLLLGLLLLVSLCSPPFEAARSALMADVLEDDRYAVATSLTGITAQVAQLIGFLLGGALLLHFSPSAALLLNAATFAVSAGWLSLGLRPRPAPGAADAEAGVGSLWRETASGMRFVAASPRLLSIVGVLWVAALFVNAPEGIATPLGLQLQGTTAATGVLLAAAPAGTAVGGVVVGRFCPPHVRERLLAPLVALSLGGVLLAGLVPVWLGTGTAAFTAVVALFFVAGVGGACSIPLNVAFVQAVPSAYRGRAFGVAAAGLAGVQGLGVVLAGLGAEALAPSTVVALSGGIGLVVVVVPLIALRRSRPAEVTARVSPAPVPGGPSQS</sequence>
<evidence type="ECO:0000256" key="7">
    <source>
        <dbReference type="SAM" id="Phobius"/>
    </source>
</evidence>
<evidence type="ECO:0000256" key="1">
    <source>
        <dbReference type="ARBA" id="ARBA00004651"/>
    </source>
</evidence>
<feature type="domain" description="Major facilitator superfamily (MFS) profile" evidence="8">
    <location>
        <begin position="254"/>
        <end position="467"/>
    </location>
</feature>
<dbReference type="PANTHER" id="PTHR23513:SF11">
    <property type="entry name" value="STAPHYLOFERRIN A TRANSPORTER"/>
    <property type="match status" value="1"/>
</dbReference>
<dbReference type="InterPro" id="IPR022324">
    <property type="entry name" value="Bacilysin_exporter_BacE_put"/>
</dbReference>
<evidence type="ECO:0000313" key="10">
    <source>
        <dbReference type="EMBL" id="NIH69905.1"/>
    </source>
</evidence>
<comment type="subcellular location">
    <subcellularLocation>
        <location evidence="1">Cell membrane</location>
        <topology evidence="1">Multi-pass membrane protein</topology>
    </subcellularLocation>
</comment>
<reference evidence="10 11" key="3">
    <citation type="submission" date="2020-02" db="EMBL/GenBank/DDBJ databases">
        <title>Sequencing the genomes of 1000 actinobacteria strains.</title>
        <authorList>
            <person name="Klenk H.-P."/>
        </authorList>
    </citation>
    <scope>NUCLEOTIDE SEQUENCE [LARGE SCALE GENOMIC DNA]</scope>
    <source>
        <strain evidence="10 11">DSM 45201</strain>
    </source>
</reference>
<feature type="region of interest" description="Disordered" evidence="6">
    <location>
        <begin position="1"/>
        <end position="41"/>
    </location>
</feature>
<reference evidence="9" key="4">
    <citation type="submission" date="2024-05" db="EMBL/GenBank/DDBJ databases">
        <authorList>
            <person name="Sun Q."/>
            <person name="Zhou Y."/>
        </authorList>
    </citation>
    <scope>NUCLEOTIDE SEQUENCE</scope>
    <source>
        <strain evidence="9">CGMCC 4.5581</strain>
    </source>
</reference>
<dbReference type="GO" id="GO:0005886">
    <property type="term" value="C:plasma membrane"/>
    <property type="evidence" value="ECO:0007669"/>
    <property type="project" value="UniProtKB-SubCell"/>
</dbReference>
<dbReference type="PROSITE" id="PS50850">
    <property type="entry name" value="MFS"/>
    <property type="match status" value="1"/>
</dbReference>
<reference evidence="9" key="1">
    <citation type="journal article" date="2014" name="Int. J. Syst. Evol. Microbiol.">
        <title>Complete genome of a new Firmicutes species belonging to the dominant human colonic microbiota ('Ruminococcus bicirculans') reveals two chromosomes and a selective capacity to utilize plant glucans.</title>
        <authorList>
            <consortium name="NISC Comparative Sequencing Program"/>
            <person name="Wegmann U."/>
            <person name="Louis P."/>
            <person name="Goesmann A."/>
            <person name="Henrissat B."/>
            <person name="Duncan S.H."/>
            <person name="Flint H.J."/>
        </authorList>
    </citation>
    <scope>NUCLEOTIDE SEQUENCE</scope>
    <source>
        <strain evidence="9">CGMCC 4.5581</strain>
    </source>
</reference>
<dbReference type="PANTHER" id="PTHR23513">
    <property type="entry name" value="INTEGRAL MEMBRANE EFFLUX PROTEIN-RELATED"/>
    <property type="match status" value="1"/>
</dbReference>
<gene>
    <name evidence="10" type="ORF">FB380_004403</name>
    <name evidence="9" type="ORF">GCM10011589_41190</name>
</gene>
<protein>
    <submittedName>
        <fullName evidence="10">MFS family permease</fullName>
    </submittedName>
    <submittedName>
        <fullName evidence="9">MFS transporter</fullName>
    </submittedName>
</protein>
<dbReference type="PRINTS" id="PR01988">
    <property type="entry name" value="EXPORTERBACE"/>
</dbReference>
<dbReference type="RefSeq" id="WP_229682275.1">
    <property type="nucleotide sequence ID" value="NZ_BAABJU010000011.1"/>
</dbReference>
<proteinExistence type="predicted"/>
<evidence type="ECO:0000256" key="5">
    <source>
        <dbReference type="ARBA" id="ARBA00023136"/>
    </source>
</evidence>
<dbReference type="AlphaFoldDB" id="A0A846LW05"/>
<organism evidence="10 11">
    <name type="scientific">Modestobacter marinus</name>
    <dbReference type="NCBI Taxonomy" id="477641"/>
    <lineage>
        <taxon>Bacteria</taxon>
        <taxon>Bacillati</taxon>
        <taxon>Actinomycetota</taxon>
        <taxon>Actinomycetes</taxon>
        <taxon>Geodermatophilales</taxon>
        <taxon>Geodermatophilaceae</taxon>
        <taxon>Modestobacter</taxon>
    </lineage>
</organism>
<dbReference type="InterPro" id="IPR011701">
    <property type="entry name" value="MFS"/>
</dbReference>
<keyword evidence="12" id="KW-1185">Reference proteome</keyword>
<dbReference type="Pfam" id="PF07690">
    <property type="entry name" value="MFS_1"/>
    <property type="match status" value="1"/>
</dbReference>
<feature type="transmembrane region" description="Helical" evidence="7">
    <location>
        <begin position="356"/>
        <end position="381"/>
    </location>
</feature>
<name>A0A846LW05_9ACTN</name>
<evidence type="ECO:0000256" key="6">
    <source>
        <dbReference type="SAM" id="MobiDB-lite"/>
    </source>
</evidence>
<keyword evidence="2" id="KW-1003">Cell membrane</keyword>
<dbReference type="Proteomes" id="UP000648663">
    <property type="component" value="Unassembled WGS sequence"/>
</dbReference>
<dbReference type="SUPFAM" id="SSF103473">
    <property type="entry name" value="MFS general substrate transporter"/>
    <property type="match status" value="1"/>
</dbReference>
<evidence type="ECO:0000313" key="11">
    <source>
        <dbReference type="Proteomes" id="UP000552836"/>
    </source>
</evidence>
<evidence type="ECO:0000259" key="8">
    <source>
        <dbReference type="PROSITE" id="PS50850"/>
    </source>
</evidence>
<keyword evidence="5 7" id="KW-0472">Membrane</keyword>
<comment type="caution">
    <text evidence="10">The sequence shown here is derived from an EMBL/GenBank/DDBJ whole genome shotgun (WGS) entry which is preliminary data.</text>
</comment>
<dbReference type="InterPro" id="IPR036259">
    <property type="entry name" value="MFS_trans_sf"/>
</dbReference>
<feature type="transmembrane region" description="Helical" evidence="7">
    <location>
        <begin position="422"/>
        <end position="443"/>
    </location>
</feature>
<dbReference type="GO" id="GO:0022857">
    <property type="term" value="F:transmembrane transporter activity"/>
    <property type="evidence" value="ECO:0007669"/>
    <property type="project" value="InterPro"/>
</dbReference>
<feature type="transmembrane region" description="Helical" evidence="7">
    <location>
        <begin position="296"/>
        <end position="316"/>
    </location>
</feature>
<feature type="transmembrane region" description="Helical" evidence="7">
    <location>
        <begin position="256"/>
        <end position="276"/>
    </location>
</feature>
<feature type="transmembrane region" description="Helical" evidence="7">
    <location>
        <begin position="128"/>
        <end position="154"/>
    </location>
</feature>
<evidence type="ECO:0000256" key="4">
    <source>
        <dbReference type="ARBA" id="ARBA00022989"/>
    </source>
</evidence>